<sequence>MPDDMRLLGRVSRLVALGLLLGGTTGCVFPYECEDEISVASGEAAPGGIDPVPALDALMPQTLPLRWVRIDQTTTLKLTTATTNMPSTAHIECDGELVSYRVPVVITLQTTDGRLNATAGTRLSVDLNGALFRPQRVAADVPASLFADAGVVSPEILEPATDRGVRFVRAELDLVAAGAGVAYGDGSMVLTGGESVTLAVVESSP</sequence>
<dbReference type="PROSITE" id="PS51257">
    <property type="entry name" value="PROKAR_LIPOPROTEIN"/>
    <property type="match status" value="1"/>
</dbReference>
<dbReference type="EMBL" id="JEMA01000731">
    <property type="protein sequence ID" value="KYF66583.1"/>
    <property type="molecule type" value="Genomic_DNA"/>
</dbReference>
<evidence type="ECO:0000313" key="2">
    <source>
        <dbReference type="Proteomes" id="UP000075260"/>
    </source>
</evidence>
<comment type="caution">
    <text evidence="1">The sequence shown here is derived from an EMBL/GenBank/DDBJ whole genome shotgun (WGS) entry which is preliminary data.</text>
</comment>
<accession>A0A150QF97</accession>
<evidence type="ECO:0000313" key="1">
    <source>
        <dbReference type="EMBL" id="KYF66583.1"/>
    </source>
</evidence>
<protein>
    <submittedName>
        <fullName evidence="1">Uncharacterized protein</fullName>
    </submittedName>
</protein>
<reference evidence="1 2" key="1">
    <citation type="submission" date="2014-02" db="EMBL/GenBank/DDBJ databases">
        <title>The small core and large imbalanced accessory genome model reveals a collaborative survival strategy of Sorangium cellulosum strains in nature.</title>
        <authorList>
            <person name="Han K."/>
            <person name="Peng R."/>
            <person name="Blom J."/>
            <person name="Li Y.-Z."/>
        </authorList>
    </citation>
    <scope>NUCLEOTIDE SEQUENCE [LARGE SCALE GENOMIC DNA]</scope>
    <source>
        <strain evidence="1 2">So0008-312</strain>
    </source>
</reference>
<organism evidence="1 2">
    <name type="scientific">Sorangium cellulosum</name>
    <name type="common">Polyangium cellulosum</name>
    <dbReference type="NCBI Taxonomy" id="56"/>
    <lineage>
        <taxon>Bacteria</taxon>
        <taxon>Pseudomonadati</taxon>
        <taxon>Myxococcota</taxon>
        <taxon>Polyangia</taxon>
        <taxon>Polyangiales</taxon>
        <taxon>Polyangiaceae</taxon>
        <taxon>Sorangium</taxon>
    </lineage>
</organism>
<proteinExistence type="predicted"/>
<name>A0A150QF97_SORCE</name>
<dbReference type="Proteomes" id="UP000075260">
    <property type="component" value="Unassembled WGS sequence"/>
</dbReference>
<dbReference type="AlphaFoldDB" id="A0A150QF97"/>
<gene>
    <name evidence="1" type="ORF">BE15_21445</name>
</gene>